<dbReference type="InterPro" id="IPR002104">
    <property type="entry name" value="Integrase_catalytic"/>
</dbReference>
<dbReference type="InterPro" id="IPR011010">
    <property type="entry name" value="DNA_brk_join_enz"/>
</dbReference>
<evidence type="ECO:0000256" key="2">
    <source>
        <dbReference type="ARBA" id="ARBA00022908"/>
    </source>
</evidence>
<dbReference type="InterPro" id="IPR050090">
    <property type="entry name" value="Tyrosine_recombinase_XerCD"/>
</dbReference>
<dbReference type="Pfam" id="PF00589">
    <property type="entry name" value="Phage_integrase"/>
    <property type="match status" value="1"/>
</dbReference>
<comment type="caution">
    <text evidence="8">The sequence shown here is derived from an EMBL/GenBank/DDBJ whole genome shotgun (WGS) entry which is preliminary data.</text>
</comment>
<dbReference type="InterPro" id="IPR044068">
    <property type="entry name" value="CB"/>
</dbReference>
<keyword evidence="3 5" id="KW-0238">DNA-binding</keyword>
<dbReference type="Gene3D" id="1.10.150.130">
    <property type="match status" value="1"/>
</dbReference>
<evidence type="ECO:0000259" key="6">
    <source>
        <dbReference type="PROSITE" id="PS51898"/>
    </source>
</evidence>
<dbReference type="SUPFAM" id="SSF56349">
    <property type="entry name" value="DNA breaking-rejoining enzymes"/>
    <property type="match status" value="1"/>
</dbReference>
<proteinExistence type="inferred from homology"/>
<evidence type="ECO:0000313" key="9">
    <source>
        <dbReference type="Proteomes" id="UP000673375"/>
    </source>
</evidence>
<sequence>MALSKKGENIYKRKDGRWEGRYIKSKRENGRIQYGYIYRHSYKEVKQELIKKKAAYQFKVYPREIFAGNICDWLNYWLIIQKKKVRQSTYASYKNKLFTHVLPILGEIRLSKLDEAMIDCWIDGLCCSLSRSSANAVVKVLKNALRDAQKKGYCSKNLFDNVSFSKPVKKVIALTKEERIDVVQAAKEDSGYLPILLALETGMRIGEISGLKWSDVDFSRKRISVQRTLQRVTIEGRENRTEVVATPPKSRQSERVIPISTGFSDYLLKLKKQVDGEFVVSQKGKYVEPRMIAYRFKKLLKQLSIPSYPFHSLRHSFATHCLEQGVNVATISSLLGHSSIKMTLDVYTNSTLLEEHSAIEKISYINEQ</sequence>
<dbReference type="PANTHER" id="PTHR30349:SF64">
    <property type="entry name" value="PROPHAGE INTEGRASE INTD-RELATED"/>
    <property type="match status" value="1"/>
</dbReference>
<organism evidence="8 9">
    <name type="scientific">Enterococcus larvae</name>
    <dbReference type="NCBI Taxonomy" id="2794352"/>
    <lineage>
        <taxon>Bacteria</taxon>
        <taxon>Bacillati</taxon>
        <taxon>Bacillota</taxon>
        <taxon>Bacilli</taxon>
        <taxon>Lactobacillales</taxon>
        <taxon>Enterococcaceae</taxon>
        <taxon>Enterococcus</taxon>
    </lineage>
</organism>
<keyword evidence="2" id="KW-0229">DNA integration</keyword>
<keyword evidence="9" id="KW-1185">Reference proteome</keyword>
<evidence type="ECO:0000313" key="8">
    <source>
        <dbReference type="EMBL" id="MBP1046530.1"/>
    </source>
</evidence>
<evidence type="ECO:0000256" key="4">
    <source>
        <dbReference type="ARBA" id="ARBA00023172"/>
    </source>
</evidence>
<feature type="domain" description="Core-binding (CB)" evidence="7">
    <location>
        <begin position="64"/>
        <end position="149"/>
    </location>
</feature>
<dbReference type="RefSeq" id="WP_209557348.1">
    <property type="nucleotide sequence ID" value="NZ_JAEDXU010000004.1"/>
</dbReference>
<evidence type="ECO:0000256" key="5">
    <source>
        <dbReference type="PROSITE-ProRule" id="PRU01248"/>
    </source>
</evidence>
<dbReference type="CDD" id="cd01189">
    <property type="entry name" value="INT_ICEBs1_C_like"/>
    <property type="match status" value="1"/>
</dbReference>
<dbReference type="EMBL" id="JAEDXU010000004">
    <property type="protein sequence ID" value="MBP1046530.1"/>
    <property type="molecule type" value="Genomic_DNA"/>
</dbReference>
<evidence type="ECO:0000259" key="7">
    <source>
        <dbReference type="PROSITE" id="PS51900"/>
    </source>
</evidence>
<accession>A0ABS4CIT0</accession>
<dbReference type="Pfam" id="PF14659">
    <property type="entry name" value="Phage_int_SAM_3"/>
    <property type="match status" value="1"/>
</dbReference>
<reference evidence="8 9" key="1">
    <citation type="submission" date="2020-12" db="EMBL/GenBank/DDBJ databases">
        <title>Vagococcus allomyrinae sp. nov. and Enterococcus lavae sp. nov., isolated from the larvae of Allomyrina dichotoma.</title>
        <authorList>
            <person name="Lee S.D."/>
        </authorList>
    </citation>
    <scope>NUCLEOTIDE SEQUENCE [LARGE SCALE GENOMIC DNA]</scope>
    <source>
        <strain evidence="8 9">BWM-S5</strain>
    </source>
</reference>
<feature type="domain" description="Tyr recombinase" evidence="6">
    <location>
        <begin position="169"/>
        <end position="360"/>
    </location>
</feature>
<keyword evidence="4" id="KW-0233">DNA recombination</keyword>
<dbReference type="InterPro" id="IPR010998">
    <property type="entry name" value="Integrase_recombinase_N"/>
</dbReference>
<dbReference type="InterPro" id="IPR013762">
    <property type="entry name" value="Integrase-like_cat_sf"/>
</dbReference>
<protein>
    <submittedName>
        <fullName evidence="8">Site-specific integrase</fullName>
    </submittedName>
</protein>
<dbReference type="Proteomes" id="UP000673375">
    <property type="component" value="Unassembled WGS sequence"/>
</dbReference>
<gene>
    <name evidence="8" type="ORF">I6N96_09550</name>
</gene>
<evidence type="ECO:0000256" key="1">
    <source>
        <dbReference type="ARBA" id="ARBA00008857"/>
    </source>
</evidence>
<dbReference type="PANTHER" id="PTHR30349">
    <property type="entry name" value="PHAGE INTEGRASE-RELATED"/>
    <property type="match status" value="1"/>
</dbReference>
<dbReference type="InterPro" id="IPR004107">
    <property type="entry name" value="Integrase_SAM-like_N"/>
</dbReference>
<comment type="similarity">
    <text evidence="1">Belongs to the 'phage' integrase family.</text>
</comment>
<name>A0ABS4CIT0_9ENTE</name>
<evidence type="ECO:0000256" key="3">
    <source>
        <dbReference type="ARBA" id="ARBA00023125"/>
    </source>
</evidence>
<dbReference type="Gene3D" id="1.10.443.10">
    <property type="entry name" value="Intergrase catalytic core"/>
    <property type="match status" value="1"/>
</dbReference>
<dbReference type="PROSITE" id="PS51898">
    <property type="entry name" value="TYR_RECOMBINASE"/>
    <property type="match status" value="1"/>
</dbReference>
<dbReference type="PROSITE" id="PS51900">
    <property type="entry name" value="CB"/>
    <property type="match status" value="1"/>
</dbReference>